<feature type="compositionally biased region" description="Basic and acidic residues" evidence="1">
    <location>
        <begin position="213"/>
        <end position="237"/>
    </location>
</feature>
<name>A0A1V6YXA0_PENNA</name>
<keyword evidence="3" id="KW-1185">Reference proteome</keyword>
<feature type="region of interest" description="Disordered" evidence="1">
    <location>
        <begin position="165"/>
        <end position="237"/>
    </location>
</feature>
<feature type="region of interest" description="Disordered" evidence="1">
    <location>
        <begin position="1"/>
        <end position="45"/>
    </location>
</feature>
<protein>
    <submittedName>
        <fullName evidence="2">Uncharacterized protein</fullName>
    </submittedName>
</protein>
<reference evidence="3" key="1">
    <citation type="journal article" date="2017" name="Nat. Microbiol.">
        <title>Global analysis of biosynthetic gene clusters reveals vast potential of secondary metabolite production in Penicillium species.</title>
        <authorList>
            <person name="Nielsen J.C."/>
            <person name="Grijseels S."/>
            <person name="Prigent S."/>
            <person name="Ji B."/>
            <person name="Dainat J."/>
            <person name="Nielsen K.F."/>
            <person name="Frisvad J.C."/>
            <person name="Workman M."/>
            <person name="Nielsen J."/>
        </authorList>
    </citation>
    <scope>NUCLEOTIDE SEQUENCE [LARGE SCALE GENOMIC DNA]</scope>
    <source>
        <strain evidence="3">IBT 13039</strain>
    </source>
</reference>
<feature type="compositionally biased region" description="Basic residues" evidence="1">
    <location>
        <begin position="30"/>
        <end position="43"/>
    </location>
</feature>
<feature type="compositionally biased region" description="Low complexity" evidence="1">
    <location>
        <begin position="255"/>
        <end position="267"/>
    </location>
</feature>
<dbReference type="AlphaFoldDB" id="A0A1V6YXA0"/>
<evidence type="ECO:0000313" key="3">
    <source>
        <dbReference type="Proteomes" id="UP000191691"/>
    </source>
</evidence>
<accession>A0A1V6YXA0</accession>
<dbReference type="EMBL" id="MOOB01000008">
    <property type="protein sequence ID" value="OQE92076.1"/>
    <property type="molecule type" value="Genomic_DNA"/>
</dbReference>
<dbReference type="Proteomes" id="UP000191691">
    <property type="component" value="Unassembled WGS sequence"/>
</dbReference>
<dbReference type="OMA" id="EFLNPCD"/>
<gene>
    <name evidence="2" type="ORF">PENNAL_c0008G05810</name>
</gene>
<evidence type="ECO:0000313" key="2">
    <source>
        <dbReference type="EMBL" id="OQE92076.1"/>
    </source>
</evidence>
<comment type="caution">
    <text evidence="2">The sequence shown here is derived from an EMBL/GenBank/DDBJ whole genome shotgun (WGS) entry which is preliminary data.</text>
</comment>
<feature type="region of interest" description="Disordered" evidence="1">
    <location>
        <begin position="249"/>
        <end position="277"/>
    </location>
</feature>
<evidence type="ECO:0000256" key="1">
    <source>
        <dbReference type="SAM" id="MobiDB-lite"/>
    </source>
</evidence>
<proteinExistence type="predicted"/>
<organism evidence="2 3">
    <name type="scientific">Penicillium nalgiovense</name>
    <dbReference type="NCBI Taxonomy" id="60175"/>
    <lineage>
        <taxon>Eukaryota</taxon>
        <taxon>Fungi</taxon>
        <taxon>Dikarya</taxon>
        <taxon>Ascomycota</taxon>
        <taxon>Pezizomycotina</taxon>
        <taxon>Eurotiomycetes</taxon>
        <taxon>Eurotiomycetidae</taxon>
        <taxon>Eurotiales</taxon>
        <taxon>Aspergillaceae</taxon>
        <taxon>Penicillium</taxon>
    </lineage>
</organism>
<sequence length="428" mass="47518">MGIPMWREPSKSEASKSALEKDSSSSARSSIRRGPSRHSSSRVRRADVLASFHSQIIDELRRGAVEPRRVPRFSFIAPHGAIENAVAMEPADREMLINWAQSRSARQTDRANQPPPQTERELANQIFRNHRDQFLTDMLGRMDGQPRNTHASPSLTPNFAPALAYHTSASSTPPDSGVRLPPMRDRYNSDRASNTSFPPEIPENRSYNTQTRRTRDPVVDGLGDRQRSPSPDGERETDAWETLLSTITPDATLPSTNTSFASTSAAAPDISRNARPRSSVNLTQPMNAEAAHSHFGLDPYPDQLNPCDFSSDDEDHPSLREFMGRAGIIPDPHSTMSSHPPVPIPTIMPASVLALSDGHDQNPSLSDRRHQNDDLHHMQVILDRLARREDIPDDWWAAAGLARTLDRDLNASMDSTDTEGASRTNRNN</sequence>
<feature type="compositionally biased region" description="Basic and acidic residues" evidence="1">
    <location>
        <begin position="8"/>
        <end position="23"/>
    </location>
</feature>